<keyword evidence="1" id="KW-1133">Transmembrane helix</keyword>
<dbReference type="PROSITE" id="PS50244">
    <property type="entry name" value="S5A_REDUCTASE"/>
    <property type="match status" value="1"/>
</dbReference>
<feature type="transmembrane region" description="Helical" evidence="1">
    <location>
        <begin position="29"/>
        <end position="48"/>
    </location>
</feature>
<dbReference type="InterPro" id="IPR010721">
    <property type="entry name" value="UstE-like"/>
</dbReference>
<feature type="transmembrane region" description="Helical" evidence="1">
    <location>
        <begin position="186"/>
        <end position="204"/>
    </location>
</feature>
<keyword evidence="1" id="KW-0812">Transmembrane</keyword>
<accession>A0A1M4SKX8</accession>
<dbReference type="AlphaFoldDB" id="A0A1M4SKX8"/>
<dbReference type="Pfam" id="PF06966">
    <property type="entry name" value="DUF1295"/>
    <property type="match status" value="1"/>
</dbReference>
<feature type="transmembrane region" description="Helical" evidence="1">
    <location>
        <begin position="210"/>
        <end position="229"/>
    </location>
</feature>
<feature type="transmembrane region" description="Helical" evidence="1">
    <location>
        <begin position="136"/>
        <end position="154"/>
    </location>
</feature>
<dbReference type="Proteomes" id="UP000184251">
    <property type="component" value="Unassembled WGS sequence"/>
</dbReference>
<name>A0A1M4SKX8_9FIRM</name>
<evidence type="ECO:0000313" key="2">
    <source>
        <dbReference type="EMBL" id="SHE32839.1"/>
    </source>
</evidence>
<feature type="transmembrane region" description="Helical" evidence="1">
    <location>
        <begin position="6"/>
        <end position="22"/>
    </location>
</feature>
<keyword evidence="1" id="KW-0472">Membrane</keyword>
<dbReference type="RefSeq" id="WP_073269284.1">
    <property type="nucleotide sequence ID" value="NZ_FQTU01000001.1"/>
</dbReference>
<gene>
    <name evidence="2" type="ORF">SAMN02746064_00298</name>
</gene>
<evidence type="ECO:0000313" key="3">
    <source>
        <dbReference type="Proteomes" id="UP000184251"/>
    </source>
</evidence>
<proteinExistence type="predicted"/>
<organism evidence="2 3">
    <name type="scientific">Alkalibacter saccharofermentans DSM 14828</name>
    <dbReference type="NCBI Taxonomy" id="1120975"/>
    <lineage>
        <taxon>Bacteria</taxon>
        <taxon>Bacillati</taxon>
        <taxon>Bacillota</taxon>
        <taxon>Clostridia</taxon>
        <taxon>Eubacteriales</taxon>
        <taxon>Eubacteriaceae</taxon>
        <taxon>Alkalibacter</taxon>
    </lineage>
</organism>
<dbReference type="PANTHER" id="PTHR32251:SF17">
    <property type="entry name" value="STEROID 5-ALPHA REDUCTASE C-TERMINAL DOMAIN-CONTAINING PROTEIN"/>
    <property type="match status" value="1"/>
</dbReference>
<feature type="transmembrane region" description="Helical" evidence="1">
    <location>
        <begin position="60"/>
        <end position="80"/>
    </location>
</feature>
<dbReference type="GO" id="GO:0016020">
    <property type="term" value="C:membrane"/>
    <property type="evidence" value="ECO:0007669"/>
    <property type="project" value="TreeGrafter"/>
</dbReference>
<evidence type="ECO:0000256" key="1">
    <source>
        <dbReference type="SAM" id="Phobius"/>
    </source>
</evidence>
<keyword evidence="3" id="KW-1185">Reference proteome</keyword>
<protein>
    <submittedName>
        <fullName evidence="2">Steroid 5-alpha reductase family enzyme</fullName>
    </submittedName>
</protein>
<sequence>MILYLEIGILVFLYFSIVFLIAQKVENNSIADIAWGPGFAAVAIYAMISNQAANHRLVLGGGLVIIWAIRLFFYISIRNWGKPEDYRYVEMRKKWGTKNYYIKAFVNVFLIQGMFLYVISTPIMIMSASPTGNLGITAYIGLLIWMVGFFFEAVGDYQLRKFVKNSENKGKIMSSGLWKYTRHPNYFGEAIMWWGIFLVSLSSLEDIWGIVSPITINYLLLFVSGVPLLEKKYMKREEFREYAKVTNKFFPWFPKRR</sequence>
<reference evidence="2 3" key="1">
    <citation type="submission" date="2016-11" db="EMBL/GenBank/DDBJ databases">
        <authorList>
            <person name="Jaros S."/>
            <person name="Januszkiewicz K."/>
            <person name="Wedrychowicz H."/>
        </authorList>
    </citation>
    <scope>NUCLEOTIDE SEQUENCE [LARGE SCALE GENOMIC DNA]</scope>
    <source>
        <strain evidence="2 3">DSM 14828</strain>
    </source>
</reference>
<dbReference type="STRING" id="1120975.SAMN02746064_00298"/>
<dbReference type="Gene3D" id="1.20.120.1630">
    <property type="match status" value="1"/>
</dbReference>
<dbReference type="EMBL" id="FQTU01000001">
    <property type="protein sequence ID" value="SHE32839.1"/>
    <property type="molecule type" value="Genomic_DNA"/>
</dbReference>
<dbReference type="OrthoDB" id="5471300at2"/>
<dbReference type="PANTHER" id="PTHR32251">
    <property type="entry name" value="3-OXO-5-ALPHA-STEROID 4-DEHYDROGENASE"/>
    <property type="match status" value="1"/>
</dbReference>
<feature type="transmembrane region" description="Helical" evidence="1">
    <location>
        <begin position="100"/>
        <end position="124"/>
    </location>
</feature>